<reference evidence="2" key="1">
    <citation type="submission" date="2023-06" db="EMBL/GenBank/DDBJ databases">
        <title>Genome-scale phylogeny and comparative genomics of the fungal order Sordariales.</title>
        <authorList>
            <consortium name="Lawrence Berkeley National Laboratory"/>
            <person name="Hensen N."/>
            <person name="Bonometti L."/>
            <person name="Westerberg I."/>
            <person name="Brannstrom I.O."/>
            <person name="Guillou S."/>
            <person name="Cros-Aarteil S."/>
            <person name="Calhoun S."/>
            <person name="Haridas S."/>
            <person name="Kuo A."/>
            <person name="Mondo S."/>
            <person name="Pangilinan J."/>
            <person name="Riley R."/>
            <person name="Labutti K."/>
            <person name="Andreopoulos B."/>
            <person name="Lipzen A."/>
            <person name="Chen C."/>
            <person name="Yanf M."/>
            <person name="Daum C."/>
            <person name="Ng V."/>
            <person name="Clum A."/>
            <person name="Steindorff A."/>
            <person name="Ohm R."/>
            <person name="Martin F."/>
            <person name="Silar P."/>
            <person name="Natvig D."/>
            <person name="Lalanne C."/>
            <person name="Gautier V."/>
            <person name="Ament-Velasquez S.L."/>
            <person name="Kruys A."/>
            <person name="Hutchinson M.I."/>
            <person name="Powell A.J."/>
            <person name="Barry K."/>
            <person name="Miller A.N."/>
            <person name="Grigoriev I.V."/>
            <person name="Debuchy R."/>
            <person name="Gladieux P."/>
            <person name="Thoren M.H."/>
            <person name="Johannesson H."/>
        </authorList>
    </citation>
    <scope>NUCLEOTIDE SEQUENCE</scope>
    <source>
        <strain evidence="2">SMH2532-1</strain>
    </source>
</reference>
<name>A0AA39XZG0_9PEZI</name>
<sequence>MVFLPSFTDSKELYHQEFDSDTVMPWHECPLLQMDGSTSWTATSTDGGAGMLSGGHSFVSRVIIHDGHYKFRGIPQPSPSSQHVVTFAVKKLKTQDEAGFNKEVAMLRNLGGKKAHTVRLLATFRHGGVYSLLFPWAECDLLAYWHRDLGPAGMSDGLIMWVVNQCHGLMTALEWIHNPGRDVLGPKGDMYGRHGDIKPENILWYKEKGDGPHPLASGQLVFSDFGLSSLNHKDTRSGIYNTGILCTTTYAPPESILENYKISQAIDIWALGCVFLEFATWIVDGPGSVDQFMLKRMAPHLRSPTKRDVFWELQEIKSPGSTPENTAPQYVAVVKPQVVEWIESLNNSPRATNFIRDFLQIIQQHMLVIAVGDEPRNRARATPLKSKFDNLKRNCDRDWSYYMAKANHAIENPRPVVLQPEVVPRHLSIAVLEAINRGSVAIPQFRG</sequence>
<accession>A0AA39XZG0</accession>
<comment type="caution">
    <text evidence="2">The sequence shown here is derived from an EMBL/GenBank/DDBJ whole genome shotgun (WGS) entry which is preliminary data.</text>
</comment>
<dbReference type="PROSITE" id="PS50011">
    <property type="entry name" value="PROTEIN_KINASE_DOM"/>
    <property type="match status" value="1"/>
</dbReference>
<dbReference type="InterPro" id="IPR011009">
    <property type="entry name" value="Kinase-like_dom_sf"/>
</dbReference>
<dbReference type="PANTHER" id="PTHR24359:SF37">
    <property type="entry name" value="PROTEIN KINASE DOMAIN-CONTAINING PROTEIN"/>
    <property type="match status" value="1"/>
</dbReference>
<dbReference type="GO" id="GO:0005524">
    <property type="term" value="F:ATP binding"/>
    <property type="evidence" value="ECO:0007669"/>
    <property type="project" value="InterPro"/>
</dbReference>
<gene>
    <name evidence="2" type="ORF">B0T16DRAFT_415424</name>
</gene>
<dbReference type="SUPFAM" id="SSF56112">
    <property type="entry name" value="Protein kinase-like (PK-like)"/>
    <property type="match status" value="1"/>
</dbReference>
<keyword evidence="2" id="KW-0418">Kinase</keyword>
<dbReference type="Proteomes" id="UP001174936">
    <property type="component" value="Unassembled WGS sequence"/>
</dbReference>
<keyword evidence="2" id="KW-0808">Transferase</keyword>
<dbReference type="Gene3D" id="1.10.510.10">
    <property type="entry name" value="Transferase(Phosphotransferase) domain 1"/>
    <property type="match status" value="1"/>
</dbReference>
<organism evidence="2 3">
    <name type="scientific">Cercophora newfieldiana</name>
    <dbReference type="NCBI Taxonomy" id="92897"/>
    <lineage>
        <taxon>Eukaryota</taxon>
        <taxon>Fungi</taxon>
        <taxon>Dikarya</taxon>
        <taxon>Ascomycota</taxon>
        <taxon>Pezizomycotina</taxon>
        <taxon>Sordariomycetes</taxon>
        <taxon>Sordariomycetidae</taxon>
        <taxon>Sordariales</taxon>
        <taxon>Lasiosphaeriaceae</taxon>
        <taxon>Cercophora</taxon>
    </lineage>
</organism>
<protein>
    <submittedName>
        <fullName evidence="2">Kinase-like domain-containing protein</fullName>
    </submittedName>
</protein>
<dbReference type="SMART" id="SM00220">
    <property type="entry name" value="S_TKc"/>
    <property type="match status" value="1"/>
</dbReference>
<dbReference type="Pfam" id="PF00069">
    <property type="entry name" value="Pkinase"/>
    <property type="match status" value="1"/>
</dbReference>
<evidence type="ECO:0000259" key="1">
    <source>
        <dbReference type="PROSITE" id="PS50011"/>
    </source>
</evidence>
<proteinExistence type="predicted"/>
<dbReference type="PANTHER" id="PTHR24359">
    <property type="entry name" value="SERINE/THREONINE-PROTEIN KINASE SBK1"/>
    <property type="match status" value="1"/>
</dbReference>
<keyword evidence="3" id="KW-1185">Reference proteome</keyword>
<evidence type="ECO:0000313" key="2">
    <source>
        <dbReference type="EMBL" id="KAK0643153.1"/>
    </source>
</evidence>
<dbReference type="AlphaFoldDB" id="A0AA39XZG0"/>
<feature type="domain" description="Protein kinase" evidence="1">
    <location>
        <begin position="45"/>
        <end position="391"/>
    </location>
</feature>
<evidence type="ECO:0000313" key="3">
    <source>
        <dbReference type="Proteomes" id="UP001174936"/>
    </source>
</evidence>
<dbReference type="EMBL" id="JAULSV010000005">
    <property type="protein sequence ID" value="KAK0643153.1"/>
    <property type="molecule type" value="Genomic_DNA"/>
</dbReference>
<dbReference type="InterPro" id="IPR000719">
    <property type="entry name" value="Prot_kinase_dom"/>
</dbReference>
<dbReference type="GO" id="GO:0004674">
    <property type="term" value="F:protein serine/threonine kinase activity"/>
    <property type="evidence" value="ECO:0007669"/>
    <property type="project" value="TreeGrafter"/>
</dbReference>